<dbReference type="Proteomes" id="UP000298327">
    <property type="component" value="Unassembled WGS sequence"/>
</dbReference>
<dbReference type="SUPFAM" id="SSF81383">
    <property type="entry name" value="F-box domain"/>
    <property type="match status" value="1"/>
</dbReference>
<name>A0A4Y9Y758_9AGAM</name>
<dbReference type="Pfam" id="PF12937">
    <property type="entry name" value="F-box-like"/>
    <property type="match status" value="1"/>
</dbReference>
<comment type="caution">
    <text evidence="2">The sequence shown here is derived from an EMBL/GenBank/DDBJ whole genome shotgun (WGS) entry which is preliminary data.</text>
</comment>
<dbReference type="EMBL" id="SEOQ01000698">
    <property type="protein sequence ID" value="TFY58185.1"/>
    <property type="molecule type" value="Genomic_DNA"/>
</dbReference>
<sequence>MPIPDGTEVDCMVPVQHSRVLLNPVTSSAAEYWRNAEEQRLLHSYSQSHYSWKGSNATAVQKALALEIDAVGALLCSLRTRYNAVAPISRLPPEVLTTIFGILKKLDPPPNTKPDGPGYHIGWLRLTHVCSQWRTVALHSPCLWTNVIFSLGSDWAEESLRRSRMTPIVFKFVPSKPWAPRRASLARMNLAGLIAQHLHHMRVLDLRTETDNKGLEFICASLRGEAPVLEKIDVSNLPSSLLINSIRSRAQNHPHGRVLSLPIAPRLRHLQLWHFHFSWSSLVFKNLLYLSLGRSHGHSADSEDHEYAPQDFQQLLCALTQMPALEFLELHCVLPRIPQGTSSSHISHIPRIVLPKLRKLTLYDDIIECSVALMHISVPSMAEKRIECVIDTNNERASDAIVPWISSEVAASLHGLDILDMPDYISLKIALDQSDKITEQNARTSPSKGQTPHFYFSLHHPDVLNSNFLPNLRTVFHALPLETLDTLTLSTSYVFEEEVDWYTALGRCTNLRDLTICSDFPESLWQALTCMFDSPIGGQQPLFPSLTSVTLNSLECGHTDLRDDLFEFLSLRRNLVPLQKLKIVGCDRLDQATFKTIKQEFPEITFDLVDGISDGD</sequence>
<keyword evidence="3" id="KW-1185">Reference proteome</keyword>
<dbReference type="Gene3D" id="3.80.10.10">
    <property type="entry name" value="Ribonuclease Inhibitor"/>
    <property type="match status" value="1"/>
</dbReference>
<organism evidence="2 3">
    <name type="scientific">Dentipellis fragilis</name>
    <dbReference type="NCBI Taxonomy" id="205917"/>
    <lineage>
        <taxon>Eukaryota</taxon>
        <taxon>Fungi</taxon>
        <taxon>Dikarya</taxon>
        <taxon>Basidiomycota</taxon>
        <taxon>Agaricomycotina</taxon>
        <taxon>Agaricomycetes</taxon>
        <taxon>Russulales</taxon>
        <taxon>Hericiaceae</taxon>
        <taxon>Dentipellis</taxon>
    </lineage>
</organism>
<evidence type="ECO:0000259" key="1">
    <source>
        <dbReference type="Pfam" id="PF12937"/>
    </source>
</evidence>
<feature type="domain" description="F-box" evidence="1">
    <location>
        <begin position="88"/>
        <end position="149"/>
    </location>
</feature>
<proteinExistence type="predicted"/>
<dbReference type="InterPro" id="IPR001810">
    <property type="entry name" value="F-box_dom"/>
</dbReference>
<reference evidence="2 3" key="1">
    <citation type="submission" date="2019-02" db="EMBL/GenBank/DDBJ databases">
        <title>Genome sequencing of the rare red list fungi Dentipellis fragilis.</title>
        <authorList>
            <person name="Buettner E."/>
            <person name="Kellner H."/>
        </authorList>
    </citation>
    <scope>NUCLEOTIDE SEQUENCE [LARGE SCALE GENOMIC DNA]</scope>
    <source>
        <strain evidence="2 3">DSM 105465</strain>
    </source>
</reference>
<protein>
    <recommendedName>
        <fullName evidence="1">F-box domain-containing protein</fullName>
    </recommendedName>
</protein>
<dbReference type="InterPro" id="IPR036047">
    <property type="entry name" value="F-box-like_dom_sf"/>
</dbReference>
<dbReference type="AlphaFoldDB" id="A0A4Y9Y758"/>
<accession>A0A4Y9Y758</accession>
<dbReference type="InterPro" id="IPR032675">
    <property type="entry name" value="LRR_dom_sf"/>
</dbReference>
<dbReference type="OrthoDB" id="2884925at2759"/>
<dbReference type="Gene3D" id="1.20.1280.50">
    <property type="match status" value="1"/>
</dbReference>
<dbReference type="SUPFAM" id="SSF52047">
    <property type="entry name" value="RNI-like"/>
    <property type="match status" value="1"/>
</dbReference>
<gene>
    <name evidence="2" type="ORF">EVG20_g8247</name>
</gene>
<evidence type="ECO:0000313" key="2">
    <source>
        <dbReference type="EMBL" id="TFY58185.1"/>
    </source>
</evidence>
<evidence type="ECO:0000313" key="3">
    <source>
        <dbReference type="Proteomes" id="UP000298327"/>
    </source>
</evidence>